<feature type="region of interest" description="Disordered" evidence="3">
    <location>
        <begin position="396"/>
        <end position="416"/>
    </location>
</feature>
<keyword evidence="6" id="KW-1185">Reference proteome</keyword>
<dbReference type="Proteomes" id="UP001237642">
    <property type="component" value="Unassembled WGS sequence"/>
</dbReference>
<feature type="region of interest" description="Disordered" evidence="3">
    <location>
        <begin position="121"/>
        <end position="146"/>
    </location>
</feature>
<dbReference type="AlphaFoldDB" id="A0AAD8H961"/>
<evidence type="ECO:0000256" key="1">
    <source>
        <dbReference type="PROSITE-ProRule" id="PRU00042"/>
    </source>
</evidence>
<feature type="domain" description="C2H2-type" evidence="4">
    <location>
        <begin position="91"/>
        <end position="118"/>
    </location>
</feature>
<reference evidence="5" key="1">
    <citation type="submission" date="2023-02" db="EMBL/GenBank/DDBJ databases">
        <title>Genome of toxic invasive species Heracleum sosnowskyi carries increased number of genes despite the absence of recent whole-genome duplications.</title>
        <authorList>
            <person name="Schelkunov M."/>
            <person name="Shtratnikova V."/>
            <person name="Makarenko M."/>
            <person name="Klepikova A."/>
            <person name="Omelchenko D."/>
            <person name="Novikova G."/>
            <person name="Obukhova E."/>
            <person name="Bogdanov V."/>
            <person name="Penin A."/>
            <person name="Logacheva M."/>
        </authorList>
    </citation>
    <scope>NUCLEOTIDE SEQUENCE</scope>
    <source>
        <strain evidence="5">Hsosn_3</strain>
        <tissue evidence="5">Leaf</tissue>
    </source>
</reference>
<feature type="coiled-coil region" evidence="2">
    <location>
        <begin position="736"/>
        <end position="781"/>
    </location>
</feature>
<evidence type="ECO:0000256" key="3">
    <source>
        <dbReference type="SAM" id="MobiDB-lite"/>
    </source>
</evidence>
<dbReference type="SUPFAM" id="SSF57667">
    <property type="entry name" value="beta-beta-alpha zinc fingers"/>
    <property type="match status" value="2"/>
</dbReference>
<evidence type="ECO:0000313" key="6">
    <source>
        <dbReference type="Proteomes" id="UP001237642"/>
    </source>
</evidence>
<keyword evidence="2" id="KW-0175">Coiled coil</keyword>
<feature type="compositionally biased region" description="Polar residues" evidence="3">
    <location>
        <begin position="398"/>
        <end position="416"/>
    </location>
</feature>
<feature type="coiled-coil region" evidence="2">
    <location>
        <begin position="835"/>
        <end position="887"/>
    </location>
</feature>
<dbReference type="PROSITE" id="PS50157">
    <property type="entry name" value="ZINC_FINGER_C2H2_2"/>
    <property type="match status" value="4"/>
</dbReference>
<feature type="domain" description="C2H2-type" evidence="4">
    <location>
        <begin position="345"/>
        <end position="372"/>
    </location>
</feature>
<dbReference type="PANTHER" id="PTHR36390">
    <property type="entry name" value="MYOSIN HEAVY CHAIN-LIKE PROTEIN"/>
    <property type="match status" value="1"/>
</dbReference>
<gene>
    <name evidence="5" type="ORF">POM88_039018</name>
</gene>
<organism evidence="5 6">
    <name type="scientific">Heracleum sosnowskyi</name>
    <dbReference type="NCBI Taxonomy" id="360622"/>
    <lineage>
        <taxon>Eukaryota</taxon>
        <taxon>Viridiplantae</taxon>
        <taxon>Streptophyta</taxon>
        <taxon>Embryophyta</taxon>
        <taxon>Tracheophyta</taxon>
        <taxon>Spermatophyta</taxon>
        <taxon>Magnoliopsida</taxon>
        <taxon>eudicotyledons</taxon>
        <taxon>Gunneridae</taxon>
        <taxon>Pentapetalae</taxon>
        <taxon>asterids</taxon>
        <taxon>campanulids</taxon>
        <taxon>Apiales</taxon>
        <taxon>Apiaceae</taxon>
        <taxon>Apioideae</taxon>
        <taxon>apioid superclade</taxon>
        <taxon>Tordylieae</taxon>
        <taxon>Tordyliinae</taxon>
        <taxon>Heracleum</taxon>
    </lineage>
</organism>
<dbReference type="EMBL" id="JAUIZM010000009">
    <property type="protein sequence ID" value="KAK1363457.1"/>
    <property type="molecule type" value="Genomic_DNA"/>
</dbReference>
<accession>A0AAD8H961</accession>
<dbReference type="InterPro" id="IPR036236">
    <property type="entry name" value="Znf_C2H2_sf"/>
</dbReference>
<dbReference type="PANTHER" id="PTHR36390:SF1">
    <property type="entry name" value="MYOSIN HEAVY CHAIN-LIKE PROTEIN"/>
    <property type="match status" value="1"/>
</dbReference>
<proteinExistence type="predicted"/>
<dbReference type="Pfam" id="PF13912">
    <property type="entry name" value="zf-C2H2_6"/>
    <property type="match status" value="4"/>
</dbReference>
<feature type="coiled-coil region" evidence="2">
    <location>
        <begin position="565"/>
        <end position="634"/>
    </location>
</feature>
<feature type="domain" description="C2H2-type" evidence="4">
    <location>
        <begin position="9"/>
        <end position="31"/>
    </location>
</feature>
<name>A0AAD8H961_9APIA</name>
<feature type="domain" description="C2H2-type" evidence="4">
    <location>
        <begin position="424"/>
        <end position="446"/>
    </location>
</feature>
<dbReference type="InterPro" id="IPR013087">
    <property type="entry name" value="Znf_C2H2_type"/>
</dbReference>
<reference evidence="5" key="2">
    <citation type="submission" date="2023-05" db="EMBL/GenBank/DDBJ databases">
        <authorList>
            <person name="Schelkunov M.I."/>
        </authorList>
    </citation>
    <scope>NUCLEOTIDE SEQUENCE</scope>
    <source>
        <strain evidence="5">Hsosn_3</strain>
        <tissue evidence="5">Leaf</tissue>
    </source>
</reference>
<dbReference type="SMART" id="SM00355">
    <property type="entry name" value="ZnF_C2H2"/>
    <property type="match status" value="4"/>
</dbReference>
<feature type="compositionally biased region" description="Polar residues" evidence="3">
    <location>
        <begin position="127"/>
        <end position="137"/>
    </location>
</feature>
<keyword evidence="1" id="KW-0863">Zinc-finger</keyword>
<evidence type="ECO:0000313" key="5">
    <source>
        <dbReference type="EMBL" id="KAK1363457.1"/>
    </source>
</evidence>
<dbReference type="GO" id="GO:0008270">
    <property type="term" value="F:zinc ion binding"/>
    <property type="evidence" value="ECO:0007669"/>
    <property type="project" value="UniProtKB-KW"/>
</dbReference>
<comment type="caution">
    <text evidence="5">The sequence shown here is derived from an EMBL/GenBank/DDBJ whole genome shotgun (WGS) entry which is preliminary data.</text>
</comment>
<evidence type="ECO:0000256" key="2">
    <source>
        <dbReference type="SAM" id="Coils"/>
    </source>
</evidence>
<keyword evidence="1" id="KW-0479">Metal-binding</keyword>
<keyword evidence="1" id="KW-0862">Zinc</keyword>
<sequence length="929" mass="105489">MEKDHEANYKCKLCSKSFPCGRSLGGHMRSHVIYPTDQVKLQKMKRVPTGDNGGTNTLLESDEAAYGLRENPKKTYRFKDSSEDTLLHVDKICKECGKDFQSWKALFGHMKCHSDKITRTRVDEQESGTSADQSENGKANPRKKRSLRRIKRYFNMEISGTTATSSSLSYNANASSSVSEIEQEQEEVALCLIMLSKDVSDWSGPKSIDESSVNNARFIDSQLFTKTEAKQFASSGDEIVNVKKQLNGTSRDGPNMNRSKIKLGGLIMPNDKLKSKVVEELEFQVSKVEMERTLINASKSDEESDLGIKKLTSSKRKVLGFVEPEYKGKNTEMIKIEECDKRRKYECPSCNKAFNTFQALGGHRASHKKMKGCFGLINGCENRVIGADHDIFPKPPADNSSPTAHELATDTSNGTKKINKGSSHECQICFRVFSSGQALGGHKRSHLIAEAKNNQSITSSSTVIQRPVPEIRDFLDLNLPAPDEDDTTTSELGFRQWWLGSNHHETLLGYKSTIVTGSTSFEHKSKFQLLVLLQNAMVILVMVVLKSQMSSDSDSSRNSIDIDDLSQIQARCRELRKEKDMLNASQSQSFQLIKRLELHVKTLLGARAEDKKRIRELERELSNCSQELDYLQDQLNSRNTEVHCLGDRVHILELKLADLENLEEMGRHMTEELEKSNSDVLFLNQELQNKEIELQQSNLRIESLEESILSVSLDYQCEIESMKIDLMTFEQSCFEANKIQEEAAQENSRSDKLIQDMEAQIQDCREVIKCLGEENIELREKLLLSESKASEICMKIEEKFPNVLNKDGHSLSGELKNDTRWDVGRASFTDLEDKFEKMSCSIIEYEALVRQLKEELREQKLKANEEAEDLAQEMAELRYQITGLLEEECKRRAHVEQISVHRIAELEAQIEKEQKMFVDSGRLSVALRD</sequence>
<dbReference type="PROSITE" id="PS00028">
    <property type="entry name" value="ZINC_FINGER_C2H2_1"/>
    <property type="match status" value="4"/>
</dbReference>
<dbReference type="Gene3D" id="3.30.160.60">
    <property type="entry name" value="Classic Zinc Finger"/>
    <property type="match status" value="2"/>
</dbReference>
<evidence type="ECO:0000259" key="4">
    <source>
        <dbReference type="PROSITE" id="PS50157"/>
    </source>
</evidence>
<feature type="coiled-coil region" evidence="2">
    <location>
        <begin position="659"/>
        <end position="707"/>
    </location>
</feature>
<protein>
    <recommendedName>
        <fullName evidence="4">C2H2-type domain-containing protein</fullName>
    </recommendedName>
</protein>